<dbReference type="RefSeq" id="XP_062625197.1">
    <property type="nucleotide sequence ID" value="XM_062769213.1"/>
</dbReference>
<keyword evidence="2" id="KW-1185">Reference proteome</keyword>
<evidence type="ECO:0000313" key="2">
    <source>
        <dbReference type="Proteomes" id="UP000827549"/>
    </source>
</evidence>
<dbReference type="Proteomes" id="UP000827549">
    <property type="component" value="Chromosome 2"/>
</dbReference>
<sequence length="191" mass="19457">MSNTSIAIPILQLNFATGTADGCIQAICGFSNTTRCGLEPREVETKIKTAIDAKSCPTDRSFVKITTTGVDKLLLVDQYAGTCTFNNAACAVAVCGIQGTAVNVTDGKSMCHSDPAVADAAVAGQYWFTTNGTACKDDKPTCKGFDDYAKPSSPAAKSGSVLNLSTSTPLAVLAVTTGLVGILGACGCAIA</sequence>
<gene>
    <name evidence="1" type="ORF">LOC62_02G002699</name>
</gene>
<dbReference type="EMBL" id="CP086715">
    <property type="protein sequence ID" value="WOO79165.1"/>
    <property type="molecule type" value="Genomic_DNA"/>
</dbReference>
<dbReference type="AlphaFoldDB" id="A0AAF0Y310"/>
<reference evidence="1" key="1">
    <citation type="submission" date="2023-10" db="EMBL/GenBank/DDBJ databases">
        <authorList>
            <person name="Noh H."/>
        </authorList>
    </citation>
    <scope>NUCLEOTIDE SEQUENCE</scope>
    <source>
        <strain evidence="1">DUCC4014</strain>
    </source>
</reference>
<evidence type="ECO:0000313" key="1">
    <source>
        <dbReference type="EMBL" id="WOO79165.1"/>
    </source>
</evidence>
<protein>
    <submittedName>
        <fullName evidence="1">Uncharacterized protein</fullName>
    </submittedName>
</protein>
<accession>A0AAF0Y310</accession>
<proteinExistence type="predicted"/>
<name>A0AAF0Y310_9TREE</name>
<dbReference type="GeneID" id="87805946"/>
<organism evidence="1 2">
    <name type="scientific">Vanrija pseudolonga</name>
    <dbReference type="NCBI Taxonomy" id="143232"/>
    <lineage>
        <taxon>Eukaryota</taxon>
        <taxon>Fungi</taxon>
        <taxon>Dikarya</taxon>
        <taxon>Basidiomycota</taxon>
        <taxon>Agaricomycotina</taxon>
        <taxon>Tremellomycetes</taxon>
        <taxon>Trichosporonales</taxon>
        <taxon>Trichosporonaceae</taxon>
        <taxon>Vanrija</taxon>
    </lineage>
</organism>